<feature type="compositionally biased region" description="Basic and acidic residues" evidence="12">
    <location>
        <begin position="115"/>
        <end position="149"/>
    </location>
</feature>
<keyword evidence="1 9" id="KW-0806">Transcription termination</keyword>
<dbReference type="PANTHER" id="PTHR46425:SF1">
    <property type="entry name" value="TRANSCRIPTION TERMINATION FACTOR RHO"/>
    <property type="match status" value="1"/>
</dbReference>
<feature type="binding site" evidence="9">
    <location>
        <begin position="332"/>
        <end position="337"/>
    </location>
    <ligand>
        <name>ATP</name>
        <dbReference type="ChEBI" id="CHEBI:30616"/>
    </ligand>
</feature>
<evidence type="ECO:0000256" key="3">
    <source>
        <dbReference type="ARBA" id="ARBA00022801"/>
    </source>
</evidence>
<evidence type="ECO:0000256" key="2">
    <source>
        <dbReference type="ARBA" id="ARBA00022741"/>
    </source>
</evidence>
<feature type="binding site" evidence="9">
    <location>
        <begin position="320"/>
        <end position="325"/>
    </location>
    <ligand>
        <name>ATP</name>
        <dbReference type="ChEBI" id="CHEBI:30616"/>
    </ligand>
</feature>
<evidence type="ECO:0000313" key="14">
    <source>
        <dbReference type="EMBL" id="UXP33577.1"/>
    </source>
</evidence>
<evidence type="ECO:0000256" key="12">
    <source>
        <dbReference type="SAM" id="MobiDB-lite"/>
    </source>
</evidence>
<dbReference type="InterPro" id="IPR041703">
    <property type="entry name" value="Rho_factor_ATP-bd"/>
</dbReference>
<evidence type="ECO:0000256" key="7">
    <source>
        <dbReference type="ARBA" id="ARBA00023015"/>
    </source>
</evidence>
<feature type="compositionally biased region" description="Basic and acidic residues" evidence="12">
    <location>
        <begin position="69"/>
        <end position="104"/>
    </location>
</feature>
<sequence length="569" mass="63955">MYNIEELNDRLLSELKEIAEGLGVKNFKRAAKKELIYKILDEQAVNPEPAKQIKAKESQSKAETVIAEKPADTERKPKSEPRPERREEKSPADKSADDVLKSFDLDIDGSGAKASAEKPKAEAQPRREPREAKPQREPREQREPKEQKQPSEQGQPKSEADSSDVEKAERQENRERQDREKRPEKNSKKAEYNNSVKDFDGVIENGGVLEIMQDGYGFLRSGDYNYLASPDDIYVSPSQIKLFGLKTGDSVIGQIRPPKDGEKYFALLKVTTVNGKTTEEIRDRVPFEYLTPLFPEEKLNLSYKATDYSTRIMDLFSPIGKGQRGMIVAQPKTGKTVLLKNVANAIAQNHPEVYLMILLIDERPEEVTDMARSVKAEVIASTFDEQAERHVKVANIVLEKAKRMVECGHDVVILLDSITRLARAHNTVVPSSGKILSGGVDANALHKPKRFFGAARNVENGGSLTILATALIETGSKMDEVIFEEFKGTGNMELQLDRKLSNKRVYPAIDIPASGTRREDLLMDKDELSKVWILRKFMDDMNSAEAMEFLLGKMKGTRNNEEFLISMNG</sequence>
<accession>A0ABY6CST8</accession>
<keyword evidence="8 9" id="KW-0804">Transcription</keyword>
<dbReference type="HAMAP" id="MF_01884">
    <property type="entry name" value="Rho"/>
    <property type="match status" value="1"/>
</dbReference>
<comment type="similarity">
    <text evidence="9 11">Belongs to the Rho family.</text>
</comment>
<dbReference type="EC" id="3.6.4.-" evidence="9 10"/>
<dbReference type="InterPro" id="IPR011113">
    <property type="entry name" value="Rho_RNA-bd"/>
</dbReference>
<dbReference type="CDD" id="cd01128">
    <property type="entry name" value="rho_factor_C"/>
    <property type="match status" value="1"/>
</dbReference>
<keyword evidence="7 9" id="KW-0805">Transcription regulation</keyword>
<dbReference type="GO" id="GO:0016787">
    <property type="term" value="F:hydrolase activity"/>
    <property type="evidence" value="ECO:0007669"/>
    <property type="project" value="UniProtKB-KW"/>
</dbReference>
<evidence type="ECO:0000256" key="10">
    <source>
        <dbReference type="NCBIfam" id="TIGR00767"/>
    </source>
</evidence>
<dbReference type="SUPFAM" id="SSF50249">
    <property type="entry name" value="Nucleic acid-binding proteins"/>
    <property type="match status" value="1"/>
</dbReference>
<comment type="caution">
    <text evidence="9">Lacks conserved residue(s) required for the propagation of feature annotation.</text>
</comment>
<dbReference type="Gene3D" id="1.10.720.10">
    <property type="match status" value="1"/>
</dbReference>
<dbReference type="NCBIfam" id="NF006886">
    <property type="entry name" value="PRK09376.1"/>
    <property type="match status" value="1"/>
</dbReference>
<organism evidence="14 15">
    <name type="scientific">Reichenbachiella agarivorans</name>
    <dbReference type="NCBI Taxonomy" id="2979464"/>
    <lineage>
        <taxon>Bacteria</taxon>
        <taxon>Pseudomonadati</taxon>
        <taxon>Bacteroidota</taxon>
        <taxon>Cytophagia</taxon>
        <taxon>Cytophagales</taxon>
        <taxon>Reichenbachiellaceae</taxon>
        <taxon>Reichenbachiella</taxon>
    </lineage>
</organism>
<protein>
    <recommendedName>
        <fullName evidence="9 10">Transcription termination factor Rho</fullName>
        <ecNumber evidence="9 10">3.6.4.-</ecNumber>
    </recommendedName>
    <alternativeName>
        <fullName evidence="9">ATP-dependent helicase Rho</fullName>
    </alternativeName>
</protein>
<evidence type="ECO:0000256" key="1">
    <source>
        <dbReference type="ARBA" id="ARBA00022472"/>
    </source>
</evidence>
<dbReference type="Gene3D" id="2.40.50.140">
    <property type="entry name" value="Nucleic acid-binding proteins"/>
    <property type="match status" value="1"/>
</dbReference>
<dbReference type="Proteomes" id="UP001065174">
    <property type="component" value="Chromosome"/>
</dbReference>
<keyword evidence="5 9" id="KW-0067">ATP-binding</keyword>
<dbReference type="SUPFAM" id="SSF68912">
    <property type="entry name" value="Rho N-terminal domain-like"/>
    <property type="match status" value="1"/>
</dbReference>
<evidence type="ECO:0000259" key="13">
    <source>
        <dbReference type="PROSITE" id="PS51856"/>
    </source>
</evidence>
<feature type="domain" description="Rho RNA-BD" evidence="13">
    <location>
        <begin position="202"/>
        <end position="277"/>
    </location>
</feature>
<dbReference type="Pfam" id="PF00006">
    <property type="entry name" value="ATP-synt_ab"/>
    <property type="match status" value="1"/>
</dbReference>
<feature type="binding site" evidence="9">
    <location>
        <position position="363"/>
    </location>
    <ligand>
        <name>ATP</name>
        <dbReference type="ChEBI" id="CHEBI:30616"/>
    </ligand>
</feature>
<proteinExistence type="inferred from homology"/>
<dbReference type="InterPro" id="IPR011112">
    <property type="entry name" value="Rho-like_N"/>
</dbReference>
<evidence type="ECO:0000256" key="6">
    <source>
        <dbReference type="ARBA" id="ARBA00022884"/>
    </source>
</evidence>
<dbReference type="NCBIfam" id="TIGR00767">
    <property type="entry name" value="rho"/>
    <property type="match status" value="1"/>
</dbReference>
<evidence type="ECO:0000313" key="15">
    <source>
        <dbReference type="Proteomes" id="UP001065174"/>
    </source>
</evidence>
<reference evidence="14" key="1">
    <citation type="submission" date="2022-09" db="EMBL/GenBank/DDBJ databases">
        <title>Comparative genomics and taxonomic characterization of three novel marine species of genus Reichenbachiella exhibiting antioxidant and polysaccharide degradation activities.</title>
        <authorList>
            <person name="Muhammad N."/>
            <person name="Lee Y.-J."/>
            <person name="Ko J."/>
            <person name="Kim S.-G."/>
        </authorList>
    </citation>
    <scope>NUCLEOTIDE SEQUENCE</scope>
    <source>
        <strain evidence="14">BKB1-1</strain>
    </source>
</reference>
<dbReference type="CDD" id="cd04459">
    <property type="entry name" value="Rho_CSD"/>
    <property type="match status" value="1"/>
</dbReference>
<name>A0ABY6CST8_9BACT</name>
<dbReference type="SUPFAM" id="SSF52540">
    <property type="entry name" value="P-loop containing nucleoside triphosphate hydrolases"/>
    <property type="match status" value="1"/>
</dbReference>
<dbReference type="Gene3D" id="3.40.50.300">
    <property type="entry name" value="P-loop containing nucleotide triphosphate hydrolases"/>
    <property type="match status" value="1"/>
</dbReference>
<dbReference type="InterPro" id="IPR012340">
    <property type="entry name" value="NA-bd_OB-fold"/>
</dbReference>
<comment type="subunit">
    <text evidence="9">Homohexamer. The homohexamer assembles into an open ring structure.</text>
</comment>
<gene>
    <name evidence="9 14" type="primary">rho</name>
    <name evidence="14" type="ORF">N6H18_06370</name>
</gene>
<keyword evidence="15" id="KW-1185">Reference proteome</keyword>
<evidence type="ECO:0000256" key="11">
    <source>
        <dbReference type="PROSITE-ProRule" id="PRU01203"/>
    </source>
</evidence>
<dbReference type="SMART" id="SM00382">
    <property type="entry name" value="AAA"/>
    <property type="match status" value="1"/>
</dbReference>
<dbReference type="InterPro" id="IPR036269">
    <property type="entry name" value="Rho_N_sf"/>
</dbReference>
<dbReference type="InterPro" id="IPR003593">
    <property type="entry name" value="AAA+_ATPase"/>
</dbReference>
<dbReference type="InterPro" id="IPR027417">
    <property type="entry name" value="P-loop_NTPase"/>
</dbReference>
<keyword evidence="6 9" id="KW-0694">RNA-binding</keyword>
<keyword evidence="4 9" id="KW-0347">Helicase</keyword>
<dbReference type="InterPro" id="IPR004665">
    <property type="entry name" value="Term_rho"/>
</dbReference>
<evidence type="ECO:0000256" key="8">
    <source>
        <dbReference type="ARBA" id="ARBA00023163"/>
    </source>
</evidence>
<evidence type="ECO:0000256" key="9">
    <source>
        <dbReference type="HAMAP-Rule" id="MF_01884"/>
    </source>
</evidence>
<dbReference type="InterPro" id="IPR000194">
    <property type="entry name" value="ATPase_F1/V1/A1_a/bsu_nucl-bd"/>
</dbReference>
<dbReference type="SMART" id="SM00959">
    <property type="entry name" value="Rho_N"/>
    <property type="match status" value="1"/>
</dbReference>
<dbReference type="Pfam" id="PF07498">
    <property type="entry name" value="Rho_N"/>
    <property type="match status" value="1"/>
</dbReference>
<dbReference type="PANTHER" id="PTHR46425">
    <property type="entry name" value="TRANSCRIPTION TERMINATION FACTOR RHO"/>
    <property type="match status" value="1"/>
</dbReference>
<keyword evidence="3 9" id="KW-0378">Hydrolase</keyword>
<dbReference type="SMART" id="SM00357">
    <property type="entry name" value="CSP"/>
    <property type="match status" value="1"/>
</dbReference>
<comment type="function">
    <text evidence="9">Facilitates transcription termination by a mechanism that involves Rho binding to the nascent RNA, activation of Rho's RNA-dependent ATPase activity, and release of the mRNA from the DNA template.</text>
</comment>
<dbReference type="PROSITE" id="PS51856">
    <property type="entry name" value="RHO_RNA_BD"/>
    <property type="match status" value="1"/>
</dbReference>
<dbReference type="RefSeq" id="WP_262311006.1">
    <property type="nucleotide sequence ID" value="NZ_CP106679.1"/>
</dbReference>
<dbReference type="EMBL" id="CP106679">
    <property type="protein sequence ID" value="UXP33577.1"/>
    <property type="molecule type" value="Genomic_DNA"/>
</dbReference>
<keyword evidence="2 9" id="KW-0547">Nucleotide-binding</keyword>
<evidence type="ECO:0000256" key="4">
    <source>
        <dbReference type="ARBA" id="ARBA00022806"/>
    </source>
</evidence>
<feature type="compositionally biased region" description="Basic and acidic residues" evidence="12">
    <location>
        <begin position="158"/>
        <end position="191"/>
    </location>
</feature>
<dbReference type="InterPro" id="IPR011129">
    <property type="entry name" value="CSD"/>
</dbReference>
<evidence type="ECO:0000256" key="5">
    <source>
        <dbReference type="ARBA" id="ARBA00022840"/>
    </source>
</evidence>
<feature type="region of interest" description="Disordered" evidence="12">
    <location>
        <begin position="48"/>
        <end position="193"/>
    </location>
</feature>
<dbReference type="Pfam" id="PF07497">
    <property type="entry name" value="Rho_RNA_bind"/>
    <property type="match status" value="1"/>
</dbReference>